<dbReference type="Gene3D" id="3.40.30.10">
    <property type="entry name" value="Glutaredoxin"/>
    <property type="match status" value="1"/>
</dbReference>
<dbReference type="InterPro" id="IPR012336">
    <property type="entry name" value="Thioredoxin-like_fold"/>
</dbReference>
<feature type="domain" description="Thioredoxin" evidence="2">
    <location>
        <begin position="26"/>
        <end position="163"/>
    </location>
</feature>
<reference evidence="3 4" key="1">
    <citation type="submission" date="2019-03" db="EMBL/GenBank/DDBJ databases">
        <title>Genomic Encyclopedia of Type Strains, Phase IV (KMG-IV): sequencing the most valuable type-strain genomes for metagenomic binning, comparative biology and taxonomic classification.</title>
        <authorList>
            <person name="Goeker M."/>
        </authorList>
    </citation>
    <scope>NUCLEOTIDE SEQUENCE [LARGE SCALE GENOMIC DNA]</scope>
    <source>
        <strain evidence="3 4">DSM 100059</strain>
    </source>
</reference>
<dbReference type="SUPFAM" id="SSF52833">
    <property type="entry name" value="Thioredoxin-like"/>
    <property type="match status" value="1"/>
</dbReference>
<protein>
    <submittedName>
        <fullName evidence="3">Thioredoxin-like protein</fullName>
    </submittedName>
</protein>
<sequence>MKKISFLLLVSLLSSCSTNQSPIITGLEGKPMPSYNLLLMDSTTRLNTVNIPTDKPIVLFLFSPNCPFCRAQTADIITNIKNLNEIRLYMISSFPFSSLKTFYNHYQLNKYPNIIIGRDDSTLFGKYFQVTAIPYIAVYDKGKRLKQVLIGNVGTKTIKKAAL</sequence>
<dbReference type="PROSITE" id="PS51352">
    <property type="entry name" value="THIOREDOXIN_2"/>
    <property type="match status" value="1"/>
</dbReference>
<dbReference type="EMBL" id="SODV01000001">
    <property type="protein sequence ID" value="TDX01853.1"/>
    <property type="molecule type" value="Genomic_DNA"/>
</dbReference>
<accession>A0A4V6QA07</accession>
<dbReference type="AlphaFoldDB" id="A0A4V6QA07"/>
<keyword evidence="4" id="KW-1185">Reference proteome</keyword>
<keyword evidence="1" id="KW-0732">Signal</keyword>
<organism evidence="3 4">
    <name type="scientific">Dinghuibacter silviterrae</name>
    <dbReference type="NCBI Taxonomy" id="1539049"/>
    <lineage>
        <taxon>Bacteria</taxon>
        <taxon>Pseudomonadati</taxon>
        <taxon>Bacteroidota</taxon>
        <taxon>Chitinophagia</taxon>
        <taxon>Chitinophagales</taxon>
        <taxon>Chitinophagaceae</taxon>
        <taxon>Dinghuibacter</taxon>
    </lineage>
</organism>
<dbReference type="InterPro" id="IPR013766">
    <property type="entry name" value="Thioredoxin_domain"/>
</dbReference>
<proteinExistence type="predicted"/>
<evidence type="ECO:0000313" key="3">
    <source>
        <dbReference type="EMBL" id="TDX01853.1"/>
    </source>
</evidence>
<gene>
    <name evidence="3" type="ORF">EDB95_2897</name>
</gene>
<feature type="chain" id="PRO_5020323155" evidence="1">
    <location>
        <begin position="20"/>
        <end position="163"/>
    </location>
</feature>
<evidence type="ECO:0000256" key="1">
    <source>
        <dbReference type="SAM" id="SignalP"/>
    </source>
</evidence>
<dbReference type="PROSITE" id="PS51257">
    <property type="entry name" value="PROKAR_LIPOPROTEIN"/>
    <property type="match status" value="1"/>
</dbReference>
<dbReference type="Pfam" id="PF13098">
    <property type="entry name" value="Thioredoxin_2"/>
    <property type="match status" value="1"/>
</dbReference>
<feature type="signal peptide" evidence="1">
    <location>
        <begin position="1"/>
        <end position="19"/>
    </location>
</feature>
<comment type="caution">
    <text evidence="3">The sequence shown here is derived from an EMBL/GenBank/DDBJ whole genome shotgun (WGS) entry which is preliminary data.</text>
</comment>
<dbReference type="InterPro" id="IPR036249">
    <property type="entry name" value="Thioredoxin-like_sf"/>
</dbReference>
<name>A0A4V6QA07_9BACT</name>
<dbReference type="OrthoDB" id="662072at2"/>
<evidence type="ECO:0000313" key="4">
    <source>
        <dbReference type="Proteomes" id="UP000294498"/>
    </source>
</evidence>
<dbReference type="RefSeq" id="WP_133994492.1">
    <property type="nucleotide sequence ID" value="NZ_SODV01000001.1"/>
</dbReference>
<evidence type="ECO:0000259" key="2">
    <source>
        <dbReference type="PROSITE" id="PS51352"/>
    </source>
</evidence>
<dbReference type="Proteomes" id="UP000294498">
    <property type="component" value="Unassembled WGS sequence"/>
</dbReference>